<feature type="non-terminal residue" evidence="1">
    <location>
        <position position="112"/>
    </location>
</feature>
<keyword evidence="2" id="KW-1185">Reference proteome</keyword>
<dbReference type="EMBL" id="CAJVPT010040390">
    <property type="protein sequence ID" value="CAG8725347.1"/>
    <property type="molecule type" value="Genomic_DNA"/>
</dbReference>
<dbReference type="Proteomes" id="UP000789525">
    <property type="component" value="Unassembled WGS sequence"/>
</dbReference>
<comment type="caution">
    <text evidence="1">The sequence shown here is derived from an EMBL/GenBank/DDBJ whole genome shotgun (WGS) entry which is preliminary data.</text>
</comment>
<name>A0ACA9PUA6_9GLOM</name>
<evidence type="ECO:0000313" key="1">
    <source>
        <dbReference type="EMBL" id="CAG8725347.1"/>
    </source>
</evidence>
<organism evidence="1 2">
    <name type="scientific">Acaulospora colombiana</name>
    <dbReference type="NCBI Taxonomy" id="27376"/>
    <lineage>
        <taxon>Eukaryota</taxon>
        <taxon>Fungi</taxon>
        <taxon>Fungi incertae sedis</taxon>
        <taxon>Mucoromycota</taxon>
        <taxon>Glomeromycotina</taxon>
        <taxon>Glomeromycetes</taxon>
        <taxon>Diversisporales</taxon>
        <taxon>Acaulosporaceae</taxon>
        <taxon>Acaulospora</taxon>
    </lineage>
</organism>
<reference evidence="1" key="1">
    <citation type="submission" date="2021-06" db="EMBL/GenBank/DDBJ databases">
        <authorList>
            <person name="Kallberg Y."/>
            <person name="Tangrot J."/>
            <person name="Rosling A."/>
        </authorList>
    </citation>
    <scope>NUCLEOTIDE SEQUENCE</scope>
    <source>
        <strain evidence="1">CL356</strain>
    </source>
</reference>
<accession>A0ACA9PUA6</accession>
<sequence>MTEVGRKRVAIEEDDMVRVNSMDRLDTPIVPELEASRWHGLGNLCVPRNWQRANDANEAEYWSSLPSHIRSFVETTYHQGVALNPQEMAKSQAMLDLAHAMVDEAAGGALGF</sequence>
<protein>
    <submittedName>
        <fullName evidence="1">10916_t:CDS:1</fullName>
    </submittedName>
</protein>
<proteinExistence type="predicted"/>
<evidence type="ECO:0000313" key="2">
    <source>
        <dbReference type="Proteomes" id="UP000789525"/>
    </source>
</evidence>
<gene>
    <name evidence="1" type="ORF">ACOLOM_LOCUS11339</name>
</gene>